<dbReference type="RefSeq" id="WP_146889260.1">
    <property type="nucleotide sequence ID" value="NZ_BJXB01000029.1"/>
</dbReference>
<sequence>MSMQRYGNYDSAPKQYPVSAYIWGHRFRIGQDPMEYLLEFLNVLYGFDYELGRGICDGEKQDRKSLGFKKATRLGLRRFVFYSDTEKSRHPRDDFARKRLENKLRQSDLIRLNPTPLGMDSGFDPVESAKSLLKSFTAVESNRSWFARALFPAHESLLFWEALRKKSKTERISEDELHQIEDHELDRGMEFTAANFFVRGGQLYYLLLSAGTRQDPQLACSITSRLKFLMKDSQPSIGQLAQFIDSLWQNESPSEELEEEDPEEGGKGRGYLGWIPEPDQAFCHQMAEDVNKLLHAELDATELLTLFSYLMAFQITQYIYHRSLVLSGKTEMLPRLLVDLLENSRDSSLRRASAVQFREQESQIRVAVQCHFEQELRTLFPGGTSWMENLRKFIDHLGDHYPVKKQDLSNHQTDLEARWSKMTGDKGIEAQRKLFQDRLEELLMGDFNKNFEGVHRKLAKYCGFVAPLVGTPQRYVLQNNLLKTLVYANLGPAERMEFTEFLSLLYQKYGLVVGLSQARESGLFERHRLNAEYYEMNQNMLLQKLKNAGLALEFSDATAMVQGGQA</sequence>
<comment type="caution">
    <text evidence="1">The sequence shown here is derived from an EMBL/GenBank/DDBJ whole genome shotgun (WGS) entry which is preliminary data.</text>
</comment>
<evidence type="ECO:0000313" key="2">
    <source>
        <dbReference type="Proteomes" id="UP000321306"/>
    </source>
</evidence>
<keyword evidence="2" id="KW-1185">Reference proteome</keyword>
<dbReference type="AlphaFoldDB" id="A0A511N9J0"/>
<dbReference type="OrthoDB" id="1550253at2"/>
<evidence type="ECO:0000313" key="1">
    <source>
        <dbReference type="EMBL" id="GEM49186.1"/>
    </source>
</evidence>
<dbReference type="Proteomes" id="UP000321306">
    <property type="component" value="Unassembled WGS sequence"/>
</dbReference>
<dbReference type="EMBL" id="BJXB01000029">
    <property type="protein sequence ID" value="GEM49186.1"/>
    <property type="molecule type" value="Genomic_DNA"/>
</dbReference>
<proteinExistence type="predicted"/>
<protein>
    <submittedName>
        <fullName evidence="1">Uncharacterized protein</fullName>
    </submittedName>
</protein>
<accession>A0A511N9J0</accession>
<reference evidence="1 2" key="1">
    <citation type="submission" date="2019-07" db="EMBL/GenBank/DDBJ databases">
        <title>Whole genome shotgun sequence of Deinococcus cellulosilyticus NBRC 106333.</title>
        <authorList>
            <person name="Hosoyama A."/>
            <person name="Uohara A."/>
            <person name="Ohji S."/>
            <person name="Ichikawa N."/>
        </authorList>
    </citation>
    <scope>NUCLEOTIDE SEQUENCE [LARGE SCALE GENOMIC DNA]</scope>
    <source>
        <strain evidence="1 2">NBRC 106333</strain>
    </source>
</reference>
<name>A0A511N9J0_DEIC1</name>
<organism evidence="1 2">
    <name type="scientific">Deinococcus cellulosilyticus (strain DSM 18568 / NBRC 106333 / KACC 11606 / 5516J-15)</name>
    <dbReference type="NCBI Taxonomy" id="1223518"/>
    <lineage>
        <taxon>Bacteria</taxon>
        <taxon>Thermotogati</taxon>
        <taxon>Deinococcota</taxon>
        <taxon>Deinococci</taxon>
        <taxon>Deinococcales</taxon>
        <taxon>Deinococcaceae</taxon>
        <taxon>Deinococcus</taxon>
    </lineage>
</organism>
<gene>
    <name evidence="1" type="ORF">DC3_48210</name>
</gene>